<dbReference type="InterPro" id="IPR051210">
    <property type="entry name" value="Ub_ligase/GEF_domain"/>
</dbReference>
<dbReference type="InterPro" id="IPR009091">
    <property type="entry name" value="RCC1/BLIP-II"/>
</dbReference>
<protein>
    <submittedName>
        <fullName evidence="3">RCC1/BLIP-II</fullName>
    </submittedName>
</protein>
<dbReference type="Proteomes" id="UP000799429">
    <property type="component" value="Unassembled WGS sequence"/>
</dbReference>
<dbReference type="PROSITE" id="PS50012">
    <property type="entry name" value="RCC1_3"/>
    <property type="match status" value="5"/>
</dbReference>
<accession>A0A9P4S9Z8</accession>
<dbReference type="OrthoDB" id="5370059at2759"/>
<proteinExistence type="predicted"/>
<feature type="repeat" description="RCC1" evidence="2">
    <location>
        <begin position="162"/>
        <end position="211"/>
    </location>
</feature>
<gene>
    <name evidence="3" type="ORF">M501DRAFT_995174</name>
</gene>
<feature type="repeat" description="RCC1" evidence="2">
    <location>
        <begin position="254"/>
        <end position="291"/>
    </location>
</feature>
<dbReference type="PRINTS" id="PR00633">
    <property type="entry name" value="RCCNDNSATION"/>
</dbReference>
<evidence type="ECO:0000256" key="1">
    <source>
        <dbReference type="ARBA" id="ARBA00022737"/>
    </source>
</evidence>
<dbReference type="InterPro" id="IPR000408">
    <property type="entry name" value="Reg_chr_condens"/>
</dbReference>
<dbReference type="EMBL" id="MU006098">
    <property type="protein sequence ID" value="KAF2837920.1"/>
    <property type="molecule type" value="Genomic_DNA"/>
</dbReference>
<keyword evidence="4" id="KW-1185">Reference proteome</keyword>
<dbReference type="PANTHER" id="PTHR22870">
    <property type="entry name" value="REGULATOR OF CHROMOSOME CONDENSATION"/>
    <property type="match status" value="1"/>
</dbReference>
<evidence type="ECO:0000313" key="4">
    <source>
        <dbReference type="Proteomes" id="UP000799429"/>
    </source>
</evidence>
<comment type="caution">
    <text evidence="3">The sequence shown here is derived from an EMBL/GenBank/DDBJ whole genome shotgun (WGS) entry which is preliminary data.</text>
</comment>
<feature type="repeat" description="RCC1" evidence="2">
    <location>
        <begin position="4"/>
        <end position="58"/>
    </location>
</feature>
<evidence type="ECO:0000256" key="2">
    <source>
        <dbReference type="PROSITE-ProRule" id="PRU00235"/>
    </source>
</evidence>
<feature type="repeat" description="RCC1" evidence="2">
    <location>
        <begin position="292"/>
        <end position="344"/>
    </location>
</feature>
<keyword evidence="1" id="KW-0677">Repeat</keyword>
<dbReference type="SUPFAM" id="SSF50985">
    <property type="entry name" value="RCC1/BLIP-II"/>
    <property type="match status" value="1"/>
</dbReference>
<dbReference type="AlphaFoldDB" id="A0A9P4S9Z8"/>
<organism evidence="3 4">
    <name type="scientific">Patellaria atrata CBS 101060</name>
    <dbReference type="NCBI Taxonomy" id="1346257"/>
    <lineage>
        <taxon>Eukaryota</taxon>
        <taxon>Fungi</taxon>
        <taxon>Dikarya</taxon>
        <taxon>Ascomycota</taxon>
        <taxon>Pezizomycotina</taxon>
        <taxon>Dothideomycetes</taxon>
        <taxon>Dothideomycetes incertae sedis</taxon>
        <taxon>Patellariales</taxon>
        <taxon>Patellariaceae</taxon>
        <taxon>Patellaria</taxon>
    </lineage>
</organism>
<dbReference type="Pfam" id="PF00415">
    <property type="entry name" value="RCC1"/>
    <property type="match status" value="2"/>
</dbReference>
<dbReference type="Gene3D" id="2.130.10.30">
    <property type="entry name" value="Regulator of chromosome condensation 1/beta-lactamase-inhibitor protein II"/>
    <property type="match status" value="2"/>
</dbReference>
<dbReference type="PANTHER" id="PTHR22870:SF466">
    <property type="entry name" value="ANKYRIN REPEAT-CONTAINING PROTEIN"/>
    <property type="match status" value="1"/>
</dbReference>
<sequence length="360" mass="37972">MTPFKLYALGSNGSGQLGIGDCQDTEIPTPVIFSEYTKQTNFRRISAGGNHTLILGNLLRTTGTGYVPGTITWPSIALVTAQTVDHSAGAVQLCSATWQASFLLVNGTLLSGGIGEKGELGHGVGDVQSFAFHPIREIPPPGSSIIDLSSSITHTVAVLDNGDVYGWGSGRKGQIGEPAVDCWQPRKIEGIPFKAVRAVCGQYFTFIVGASGTGACLVIGSDKHSIKTGAPEKLPLWKDVAASWGNIYVLLESGELLGWGRNDHGQLPPEKLPELTMIAAGSEHVVAKTSTGKVITWGWGEHGNCGIPVDESHDVKGRWNELPISENVVGLGAGCATTFIAVEDDSDTYARVINALVTTH</sequence>
<feature type="repeat" description="RCC1" evidence="2">
    <location>
        <begin position="107"/>
        <end position="161"/>
    </location>
</feature>
<name>A0A9P4S9Z8_9PEZI</name>
<dbReference type="Pfam" id="PF13540">
    <property type="entry name" value="RCC1_2"/>
    <property type="match status" value="2"/>
</dbReference>
<reference evidence="3" key="1">
    <citation type="journal article" date="2020" name="Stud. Mycol.">
        <title>101 Dothideomycetes genomes: a test case for predicting lifestyles and emergence of pathogens.</title>
        <authorList>
            <person name="Haridas S."/>
            <person name="Albert R."/>
            <person name="Binder M."/>
            <person name="Bloem J."/>
            <person name="Labutti K."/>
            <person name="Salamov A."/>
            <person name="Andreopoulos B."/>
            <person name="Baker S."/>
            <person name="Barry K."/>
            <person name="Bills G."/>
            <person name="Bluhm B."/>
            <person name="Cannon C."/>
            <person name="Castanera R."/>
            <person name="Culley D."/>
            <person name="Daum C."/>
            <person name="Ezra D."/>
            <person name="Gonzalez J."/>
            <person name="Henrissat B."/>
            <person name="Kuo A."/>
            <person name="Liang C."/>
            <person name="Lipzen A."/>
            <person name="Lutzoni F."/>
            <person name="Magnuson J."/>
            <person name="Mondo S."/>
            <person name="Nolan M."/>
            <person name="Ohm R."/>
            <person name="Pangilinan J."/>
            <person name="Park H.-J."/>
            <person name="Ramirez L."/>
            <person name="Alfaro M."/>
            <person name="Sun H."/>
            <person name="Tritt A."/>
            <person name="Yoshinaga Y."/>
            <person name="Zwiers L.-H."/>
            <person name="Turgeon B."/>
            <person name="Goodwin S."/>
            <person name="Spatafora J."/>
            <person name="Crous P."/>
            <person name="Grigoriev I."/>
        </authorList>
    </citation>
    <scope>NUCLEOTIDE SEQUENCE</scope>
    <source>
        <strain evidence="3">CBS 101060</strain>
    </source>
</reference>
<evidence type="ECO:0000313" key="3">
    <source>
        <dbReference type="EMBL" id="KAF2837920.1"/>
    </source>
</evidence>